<sequence length="362" mass="41602">MLVEISYVQEDIVLPKVNSNIRSLIIPVKDEYLDLHPKDVECSLTPLDSKNEDVVSAQVSFLTCDGSQEITQILTYDGSHEATLSSTARFLVPRGTIFGQRQRAFLPNDILTVRCRFKAQRKGKISFSPRIGAERKCFFWTFKSFSQPHCIKRLNLESSEHYGDVQLRLKSIDGVTQIAKKAYLKGGESCCCNLKVSVMDVEGKALNHTSNGFRSNPSPQEYSECQITCLQSYVYERHERNNQQNSRHRRFRCGYCADTDAMRDYQWENIMSLYFAADKYEILILREKCSSFLKENLSFSNICEAFVLAKLHQDAHLMSAVYDFISRYDSEVFALEESGENSKKIILPWHSKHYEKSAPIND</sequence>
<organism evidence="1 2">
    <name type="scientific">Araneus ventricosus</name>
    <name type="common">Orbweaver spider</name>
    <name type="synonym">Epeira ventricosa</name>
    <dbReference type="NCBI Taxonomy" id="182803"/>
    <lineage>
        <taxon>Eukaryota</taxon>
        <taxon>Metazoa</taxon>
        <taxon>Ecdysozoa</taxon>
        <taxon>Arthropoda</taxon>
        <taxon>Chelicerata</taxon>
        <taxon>Arachnida</taxon>
        <taxon>Araneae</taxon>
        <taxon>Araneomorphae</taxon>
        <taxon>Entelegynae</taxon>
        <taxon>Araneoidea</taxon>
        <taxon>Araneidae</taxon>
        <taxon>Araneus</taxon>
    </lineage>
</organism>
<comment type="caution">
    <text evidence="1">The sequence shown here is derived from an EMBL/GenBank/DDBJ whole genome shotgun (WGS) entry which is preliminary data.</text>
</comment>
<accession>A0A4Y2E6H2</accession>
<reference evidence="1 2" key="1">
    <citation type="journal article" date="2019" name="Sci. Rep.">
        <title>Orb-weaving spider Araneus ventricosus genome elucidates the spidroin gene catalogue.</title>
        <authorList>
            <person name="Kono N."/>
            <person name="Nakamura H."/>
            <person name="Ohtoshi R."/>
            <person name="Moran D.A.P."/>
            <person name="Shinohara A."/>
            <person name="Yoshida Y."/>
            <person name="Fujiwara M."/>
            <person name="Mori M."/>
            <person name="Tomita M."/>
            <person name="Arakawa K."/>
        </authorList>
    </citation>
    <scope>NUCLEOTIDE SEQUENCE [LARGE SCALE GENOMIC DNA]</scope>
</reference>
<evidence type="ECO:0000313" key="1">
    <source>
        <dbReference type="EMBL" id="GBM23454.1"/>
    </source>
</evidence>
<dbReference type="PANTHER" id="PTHR47274">
    <property type="entry name" value="BTB/POZ DOMAIN CONTAINING PROTEIN, EXPRESSED-RELATED"/>
    <property type="match status" value="1"/>
</dbReference>
<gene>
    <name evidence="1" type="ORF">AVEN_181570_1</name>
</gene>
<dbReference type="PANTHER" id="PTHR47274:SF1">
    <property type="entry name" value="BTB_POZ DOMAIN CONTAINING PROTEIN, EXPRESSED"/>
    <property type="match status" value="1"/>
</dbReference>
<evidence type="ECO:0008006" key="3">
    <source>
        <dbReference type="Google" id="ProtNLM"/>
    </source>
</evidence>
<dbReference type="InterPro" id="IPR044784">
    <property type="entry name" value="At1g01640-like"/>
</dbReference>
<dbReference type="Gene3D" id="3.30.710.10">
    <property type="entry name" value="Potassium Channel Kv1.1, Chain A"/>
    <property type="match status" value="1"/>
</dbReference>
<proteinExistence type="predicted"/>
<dbReference type="InterPro" id="IPR011333">
    <property type="entry name" value="SKP1/BTB/POZ_sf"/>
</dbReference>
<dbReference type="OrthoDB" id="6359816at2759"/>
<keyword evidence="2" id="KW-1185">Reference proteome</keyword>
<name>A0A4Y2E6H2_ARAVE</name>
<dbReference type="AlphaFoldDB" id="A0A4Y2E6H2"/>
<protein>
    <recommendedName>
        <fullName evidence="3">BTB domain-containing protein</fullName>
    </recommendedName>
</protein>
<dbReference type="Proteomes" id="UP000499080">
    <property type="component" value="Unassembled WGS sequence"/>
</dbReference>
<dbReference type="EMBL" id="BGPR01000498">
    <property type="protein sequence ID" value="GBM23454.1"/>
    <property type="molecule type" value="Genomic_DNA"/>
</dbReference>
<evidence type="ECO:0000313" key="2">
    <source>
        <dbReference type="Proteomes" id="UP000499080"/>
    </source>
</evidence>